<feature type="compositionally biased region" description="Low complexity" evidence="1">
    <location>
        <begin position="8"/>
        <end position="17"/>
    </location>
</feature>
<proteinExistence type="predicted"/>
<organism evidence="2 3">
    <name type="scientific">Streptomyces similanensis</name>
    <dbReference type="NCBI Taxonomy" id="1274988"/>
    <lineage>
        <taxon>Bacteria</taxon>
        <taxon>Bacillati</taxon>
        <taxon>Actinomycetota</taxon>
        <taxon>Actinomycetes</taxon>
        <taxon>Kitasatosporales</taxon>
        <taxon>Streptomycetaceae</taxon>
        <taxon>Streptomyces</taxon>
    </lineage>
</organism>
<feature type="region of interest" description="Disordered" evidence="1">
    <location>
        <begin position="81"/>
        <end position="111"/>
    </location>
</feature>
<accession>A0ABP9K385</accession>
<comment type="caution">
    <text evidence="2">The sequence shown here is derived from an EMBL/GenBank/DDBJ whole genome shotgun (WGS) entry which is preliminary data.</text>
</comment>
<evidence type="ECO:0000313" key="3">
    <source>
        <dbReference type="Proteomes" id="UP001500124"/>
    </source>
</evidence>
<sequence>MSAPRRFSGAGAATGAPAGPGGAASAGASSWGGAVLADTVNATSSSINSSVKSGHSITRQVQSVQAPHMHVLKDEKIVRHGEAPHLAGAPEGILSGAGPTARSRGRTVQKS</sequence>
<feature type="region of interest" description="Disordered" evidence="1">
    <location>
        <begin position="1"/>
        <end position="30"/>
    </location>
</feature>
<evidence type="ECO:0000256" key="1">
    <source>
        <dbReference type="SAM" id="MobiDB-lite"/>
    </source>
</evidence>
<gene>
    <name evidence="2" type="ORF">GCM10023336_15750</name>
</gene>
<protein>
    <submittedName>
        <fullName evidence="2">Uncharacterized protein</fullName>
    </submittedName>
</protein>
<evidence type="ECO:0000313" key="2">
    <source>
        <dbReference type="EMBL" id="GAA5049066.1"/>
    </source>
</evidence>
<dbReference type="EMBL" id="BAABKC010000019">
    <property type="protein sequence ID" value="GAA5049066.1"/>
    <property type="molecule type" value="Genomic_DNA"/>
</dbReference>
<name>A0ABP9K385_9ACTN</name>
<reference evidence="3" key="1">
    <citation type="journal article" date="2019" name="Int. J. Syst. Evol. Microbiol.">
        <title>The Global Catalogue of Microorganisms (GCM) 10K type strain sequencing project: providing services to taxonomists for standard genome sequencing and annotation.</title>
        <authorList>
            <consortium name="The Broad Institute Genomics Platform"/>
            <consortium name="The Broad Institute Genome Sequencing Center for Infectious Disease"/>
            <person name="Wu L."/>
            <person name="Ma J."/>
        </authorList>
    </citation>
    <scope>NUCLEOTIDE SEQUENCE [LARGE SCALE GENOMIC DNA]</scope>
    <source>
        <strain evidence="3">JCM 18410</strain>
    </source>
</reference>
<dbReference type="Proteomes" id="UP001500124">
    <property type="component" value="Unassembled WGS sequence"/>
</dbReference>
<feature type="region of interest" description="Disordered" evidence="1">
    <location>
        <begin position="44"/>
        <end position="65"/>
    </location>
</feature>
<keyword evidence="3" id="KW-1185">Reference proteome</keyword>